<name>A0A2I0QR57_9BACI</name>
<keyword evidence="1" id="KW-0812">Transmembrane</keyword>
<dbReference type="InterPro" id="IPR025962">
    <property type="entry name" value="SdpI/YhfL"/>
</dbReference>
<dbReference type="Pfam" id="PF07853">
    <property type="entry name" value="DUF1648"/>
    <property type="match status" value="1"/>
</dbReference>
<gene>
    <name evidence="3" type="ORF">CEY16_13435</name>
</gene>
<feature type="transmembrane region" description="Helical" evidence="1">
    <location>
        <begin position="9"/>
        <end position="28"/>
    </location>
</feature>
<evidence type="ECO:0000259" key="2">
    <source>
        <dbReference type="Pfam" id="PF07853"/>
    </source>
</evidence>
<feature type="transmembrane region" description="Helical" evidence="1">
    <location>
        <begin position="89"/>
        <end position="108"/>
    </location>
</feature>
<feature type="transmembrane region" description="Helical" evidence="1">
    <location>
        <begin position="188"/>
        <end position="208"/>
    </location>
</feature>
<dbReference type="Pfam" id="PF13630">
    <property type="entry name" value="SdpI"/>
    <property type="match status" value="1"/>
</dbReference>
<feature type="transmembrane region" description="Helical" evidence="1">
    <location>
        <begin position="48"/>
        <end position="69"/>
    </location>
</feature>
<comment type="caution">
    <text evidence="3">The sequence shown here is derived from an EMBL/GenBank/DDBJ whole genome shotgun (WGS) entry which is preliminary data.</text>
</comment>
<dbReference type="GO" id="GO:0009636">
    <property type="term" value="P:response to toxic substance"/>
    <property type="evidence" value="ECO:0007669"/>
    <property type="project" value="TreeGrafter"/>
</dbReference>
<dbReference type="PROSITE" id="PS51257">
    <property type="entry name" value="PROKAR_LIPOPROTEIN"/>
    <property type="match status" value="1"/>
</dbReference>
<dbReference type="Proteomes" id="UP000243524">
    <property type="component" value="Unassembled WGS sequence"/>
</dbReference>
<dbReference type="PANTHER" id="PTHR37810:SF5">
    <property type="entry name" value="IMMUNITY PROTEIN SDPI"/>
    <property type="match status" value="1"/>
</dbReference>
<sequence length="213" mass="24030">MKQLNSKKVSLSVITLAIISCLIAYPFLPEQVAIHWSNGEADNFGNKNWATFLIPVIMVLSFFLMNLYVKSNDLKAQNQKNSPILMNAFNLYMIFLFMIHLMTIAFGLGVEFSINMFVGLLVGSVSIGIANPMPKLKPNHIYGLRTPWTLKDERVWKKSNRFASKLLVIIGIIIIILTFIFPEHITPISLGLLIVVTVISIIHSYLTYKEVAT</sequence>
<evidence type="ECO:0000313" key="4">
    <source>
        <dbReference type="Proteomes" id="UP000243524"/>
    </source>
</evidence>
<evidence type="ECO:0000256" key="1">
    <source>
        <dbReference type="SAM" id="Phobius"/>
    </source>
</evidence>
<keyword evidence="1" id="KW-0472">Membrane</keyword>
<feature type="transmembrane region" description="Helical" evidence="1">
    <location>
        <begin position="114"/>
        <end position="133"/>
    </location>
</feature>
<feature type="domain" description="DUF1648" evidence="2">
    <location>
        <begin position="14"/>
        <end position="59"/>
    </location>
</feature>
<organism evidence="3 4">
    <name type="scientific">Halalkalibacillus sediminis</name>
    <dbReference type="NCBI Taxonomy" id="2018042"/>
    <lineage>
        <taxon>Bacteria</taxon>
        <taxon>Bacillati</taxon>
        <taxon>Bacillota</taxon>
        <taxon>Bacilli</taxon>
        <taxon>Bacillales</taxon>
        <taxon>Bacillaceae</taxon>
        <taxon>Halalkalibacillus</taxon>
    </lineage>
</organism>
<dbReference type="InterPro" id="IPR012867">
    <property type="entry name" value="DUF1648"/>
</dbReference>
<accession>A0A2I0QR57</accession>
<protein>
    <recommendedName>
        <fullName evidence="2">DUF1648 domain-containing protein</fullName>
    </recommendedName>
</protein>
<dbReference type="PANTHER" id="PTHR37810">
    <property type="entry name" value="IMMUNITY PROTEIN SDPI"/>
    <property type="match status" value="1"/>
</dbReference>
<feature type="transmembrane region" description="Helical" evidence="1">
    <location>
        <begin position="162"/>
        <end position="182"/>
    </location>
</feature>
<reference evidence="3 4" key="1">
    <citation type="submission" date="2017-06" db="EMBL/GenBank/DDBJ databases">
        <title>the draft geome sequence of Illustriluteabacillus marina B3227.</title>
        <authorList>
            <person name="He R.-H."/>
            <person name="Du Z.-J."/>
        </authorList>
    </citation>
    <scope>NUCLEOTIDE SEQUENCE [LARGE SCALE GENOMIC DNA]</scope>
    <source>
        <strain evidence="3 4">B3227</strain>
    </source>
</reference>
<dbReference type="InterPro" id="IPR026272">
    <property type="entry name" value="SdpI"/>
</dbReference>
<keyword evidence="4" id="KW-1185">Reference proteome</keyword>
<proteinExistence type="predicted"/>
<evidence type="ECO:0000313" key="3">
    <source>
        <dbReference type="EMBL" id="PKR76814.1"/>
    </source>
</evidence>
<keyword evidence="1" id="KW-1133">Transmembrane helix</keyword>
<dbReference type="PIRSF" id="PIRSF038959">
    <property type="entry name" value="SdpI"/>
    <property type="match status" value="1"/>
</dbReference>
<dbReference type="EMBL" id="PJNH01000004">
    <property type="protein sequence ID" value="PKR76814.1"/>
    <property type="molecule type" value="Genomic_DNA"/>
</dbReference>
<dbReference type="AlphaFoldDB" id="A0A2I0QR57"/>